<organism evidence="1 2">
    <name type="scientific">Nelumbo nucifera</name>
    <name type="common">Sacred lotus</name>
    <dbReference type="NCBI Taxonomy" id="4432"/>
    <lineage>
        <taxon>Eukaryota</taxon>
        <taxon>Viridiplantae</taxon>
        <taxon>Streptophyta</taxon>
        <taxon>Embryophyta</taxon>
        <taxon>Tracheophyta</taxon>
        <taxon>Spermatophyta</taxon>
        <taxon>Magnoliopsida</taxon>
        <taxon>Proteales</taxon>
        <taxon>Nelumbonaceae</taxon>
        <taxon>Nelumbo</taxon>
    </lineage>
</organism>
<gene>
    <name evidence="1" type="ORF">HUJ06_011606</name>
</gene>
<evidence type="ECO:0000313" key="2">
    <source>
        <dbReference type="Proteomes" id="UP000607653"/>
    </source>
</evidence>
<accession>A0A822YP29</accession>
<sequence length="69" mass="7647">MKKIVMSLGVCDELVEACENFSWRTSSKIQVETIPYVLEGRDMIGLAQIGYGKIGAFTLLHCPSLTTRP</sequence>
<name>A0A822YP29_NELNU</name>
<proteinExistence type="predicted"/>
<dbReference type="SUPFAM" id="SSF52540">
    <property type="entry name" value="P-loop containing nucleoside triphosphate hydrolases"/>
    <property type="match status" value="1"/>
</dbReference>
<dbReference type="EMBL" id="DUZY01000003">
    <property type="protein sequence ID" value="DAD32755.1"/>
    <property type="molecule type" value="Genomic_DNA"/>
</dbReference>
<dbReference type="Gene3D" id="3.40.50.300">
    <property type="entry name" value="P-loop containing nucleotide triphosphate hydrolases"/>
    <property type="match status" value="1"/>
</dbReference>
<dbReference type="InterPro" id="IPR027417">
    <property type="entry name" value="P-loop_NTPase"/>
</dbReference>
<keyword evidence="2" id="KW-1185">Reference proteome</keyword>
<evidence type="ECO:0000313" key="1">
    <source>
        <dbReference type="EMBL" id="DAD32755.1"/>
    </source>
</evidence>
<reference evidence="1 2" key="1">
    <citation type="journal article" date="2020" name="Mol. Biol. Evol.">
        <title>Distinct Expression and Methylation Patterns for Genes with Different Fates following a Single Whole-Genome Duplication in Flowering Plants.</title>
        <authorList>
            <person name="Shi T."/>
            <person name="Rahmani R.S."/>
            <person name="Gugger P.F."/>
            <person name="Wang M."/>
            <person name="Li H."/>
            <person name="Zhang Y."/>
            <person name="Li Z."/>
            <person name="Wang Q."/>
            <person name="Van de Peer Y."/>
            <person name="Marchal K."/>
            <person name="Chen J."/>
        </authorList>
    </citation>
    <scope>NUCLEOTIDE SEQUENCE [LARGE SCALE GENOMIC DNA]</scope>
    <source>
        <tissue evidence="1">Leaf</tissue>
    </source>
</reference>
<dbReference type="AlphaFoldDB" id="A0A822YP29"/>
<dbReference type="Proteomes" id="UP000607653">
    <property type="component" value="Unassembled WGS sequence"/>
</dbReference>
<comment type="caution">
    <text evidence="1">The sequence shown here is derived from an EMBL/GenBank/DDBJ whole genome shotgun (WGS) entry which is preliminary data.</text>
</comment>
<protein>
    <submittedName>
        <fullName evidence="1">Uncharacterized protein</fullName>
    </submittedName>
</protein>